<dbReference type="CDD" id="cd00592">
    <property type="entry name" value="HTH_MerR-like"/>
    <property type="match status" value="1"/>
</dbReference>
<dbReference type="Pfam" id="PF13411">
    <property type="entry name" value="MerR_1"/>
    <property type="match status" value="1"/>
</dbReference>
<dbReference type="GO" id="GO:0003700">
    <property type="term" value="F:DNA-binding transcription factor activity"/>
    <property type="evidence" value="ECO:0007669"/>
    <property type="project" value="InterPro"/>
</dbReference>
<organism evidence="4">
    <name type="scientific">uncultured Chloroflexia bacterium</name>
    <dbReference type="NCBI Taxonomy" id="1672391"/>
    <lineage>
        <taxon>Bacteria</taxon>
        <taxon>Bacillati</taxon>
        <taxon>Chloroflexota</taxon>
        <taxon>Chloroflexia</taxon>
        <taxon>environmental samples</taxon>
    </lineage>
</organism>
<reference evidence="4" key="1">
    <citation type="submission" date="2020-02" db="EMBL/GenBank/DDBJ databases">
        <authorList>
            <person name="Meier V. D."/>
        </authorList>
    </citation>
    <scope>NUCLEOTIDE SEQUENCE</scope>
    <source>
        <strain evidence="4">AVDCRST_MAG26</strain>
    </source>
</reference>
<evidence type="ECO:0000256" key="2">
    <source>
        <dbReference type="SAM" id="MobiDB-lite"/>
    </source>
</evidence>
<dbReference type="GO" id="GO:0003677">
    <property type="term" value="F:DNA binding"/>
    <property type="evidence" value="ECO:0007669"/>
    <property type="project" value="UniProtKB-KW"/>
</dbReference>
<gene>
    <name evidence="4" type="ORF">AVDCRST_MAG26-1183</name>
</gene>
<dbReference type="PROSITE" id="PS50937">
    <property type="entry name" value="HTH_MERR_2"/>
    <property type="match status" value="1"/>
</dbReference>
<evidence type="ECO:0000313" key="4">
    <source>
        <dbReference type="EMBL" id="CAA9235696.1"/>
    </source>
</evidence>
<sequence length="215" mass="23886">MKQRSIYTIGELARAAGVTTRTIRYYTAEGLLPPPDTRGKFAGYGNAHLHRLQLIGRLKAAYLPLQEIRARLERLSPEEVARLLEETPPATQQRQMSSASDYLQRVLAGGEQAQPTRDRRSSRAPETTPAMERDMLAGLHAEPDTNRTALGRPHPPYIAEEGAVYAAEPSPGERWQRVTLAPGVELHLRHPVDAERRAAVDELLARADGLFHSDT</sequence>
<feature type="region of interest" description="Disordered" evidence="2">
    <location>
        <begin position="109"/>
        <end position="129"/>
    </location>
</feature>
<dbReference type="InterPro" id="IPR000551">
    <property type="entry name" value="MerR-type_HTH_dom"/>
</dbReference>
<dbReference type="SMART" id="SM00422">
    <property type="entry name" value="HTH_MERR"/>
    <property type="match status" value="1"/>
</dbReference>
<evidence type="ECO:0000259" key="3">
    <source>
        <dbReference type="PROSITE" id="PS50937"/>
    </source>
</evidence>
<dbReference type="InterPro" id="IPR009061">
    <property type="entry name" value="DNA-bd_dom_put_sf"/>
</dbReference>
<accession>A0A6J4HYU3</accession>
<keyword evidence="1" id="KW-0238">DNA-binding</keyword>
<evidence type="ECO:0000256" key="1">
    <source>
        <dbReference type="ARBA" id="ARBA00023125"/>
    </source>
</evidence>
<protein>
    <recommendedName>
        <fullName evidence="3">HTH merR-type domain-containing protein</fullName>
    </recommendedName>
</protein>
<dbReference type="EMBL" id="CADCTK010000276">
    <property type="protein sequence ID" value="CAA9235696.1"/>
    <property type="molecule type" value="Genomic_DNA"/>
</dbReference>
<dbReference type="InterPro" id="IPR047057">
    <property type="entry name" value="MerR_fam"/>
</dbReference>
<feature type="domain" description="HTH merR-type" evidence="3">
    <location>
        <begin position="6"/>
        <end position="74"/>
    </location>
</feature>
<dbReference type="Gene3D" id="1.10.1660.10">
    <property type="match status" value="1"/>
</dbReference>
<proteinExistence type="predicted"/>
<dbReference type="PANTHER" id="PTHR30204">
    <property type="entry name" value="REDOX-CYCLING DRUG-SENSING TRANSCRIPTIONAL ACTIVATOR SOXR"/>
    <property type="match status" value="1"/>
</dbReference>
<dbReference type="PANTHER" id="PTHR30204:SF93">
    <property type="entry name" value="HTH MERR-TYPE DOMAIN-CONTAINING PROTEIN"/>
    <property type="match status" value="1"/>
</dbReference>
<dbReference type="PRINTS" id="PR00040">
    <property type="entry name" value="HTHMERR"/>
</dbReference>
<dbReference type="SUPFAM" id="SSF46955">
    <property type="entry name" value="Putative DNA-binding domain"/>
    <property type="match status" value="1"/>
</dbReference>
<dbReference type="AlphaFoldDB" id="A0A6J4HYU3"/>
<name>A0A6J4HYU3_9CHLR</name>